<protein>
    <submittedName>
        <fullName evidence="4">23S rRNA (Guanosine2251-2'-O)-methyltransferase</fullName>
    </submittedName>
</protein>
<dbReference type="SMART" id="SM00967">
    <property type="entry name" value="SpoU_sub_bind"/>
    <property type="match status" value="1"/>
</dbReference>
<dbReference type="EMBL" id="FUZU01000002">
    <property type="protein sequence ID" value="SKC71783.1"/>
    <property type="molecule type" value="Genomic_DNA"/>
</dbReference>
<evidence type="ECO:0000259" key="3">
    <source>
        <dbReference type="SMART" id="SM00967"/>
    </source>
</evidence>
<sequence length="240" mass="26014">MIYGTRAVMEAIVAGKEIEKVMIQSGLSNDLIKELIMTARNNNVPVSFVPMEKLKRMSSKNHQGVICLLASISFASLDNLIDRAYSEGREPFFLLLDRITDVRNFGAIARTAECAGLDGIVIAEKGNAPITSDAMKTSAGALNHLPICREKDLKKTLQLLRDNGIRVVACTEKASQNLYEVNLSGPIALIMGSEEDGIADALIRDADELAKIPMRGKIGSLNVSVAAGVAIYEVVRQKLK</sequence>
<dbReference type="InterPro" id="IPR029064">
    <property type="entry name" value="Ribosomal_eL30-like_sf"/>
</dbReference>
<dbReference type="InterPro" id="IPR001537">
    <property type="entry name" value="SpoU_MeTrfase"/>
</dbReference>
<evidence type="ECO:0000256" key="1">
    <source>
        <dbReference type="ARBA" id="ARBA00022603"/>
    </source>
</evidence>
<accession>A0A1T5L773</accession>
<dbReference type="GO" id="GO:0003723">
    <property type="term" value="F:RNA binding"/>
    <property type="evidence" value="ECO:0007669"/>
    <property type="project" value="InterPro"/>
</dbReference>
<dbReference type="InterPro" id="IPR029028">
    <property type="entry name" value="Alpha/beta_knot_MTases"/>
</dbReference>
<organism evidence="4 5">
    <name type="scientific">Ohtaekwangia koreensis</name>
    <dbReference type="NCBI Taxonomy" id="688867"/>
    <lineage>
        <taxon>Bacteria</taxon>
        <taxon>Pseudomonadati</taxon>
        <taxon>Bacteroidota</taxon>
        <taxon>Cytophagia</taxon>
        <taxon>Cytophagales</taxon>
        <taxon>Fulvivirgaceae</taxon>
        <taxon>Ohtaekwangia</taxon>
    </lineage>
</organism>
<evidence type="ECO:0000256" key="2">
    <source>
        <dbReference type="ARBA" id="ARBA00022679"/>
    </source>
</evidence>
<dbReference type="NCBIfam" id="TIGR00186">
    <property type="entry name" value="rRNA_methyl_3"/>
    <property type="match status" value="1"/>
</dbReference>
<dbReference type="SUPFAM" id="SSF55315">
    <property type="entry name" value="L30e-like"/>
    <property type="match status" value="1"/>
</dbReference>
<dbReference type="Gene3D" id="3.40.1280.10">
    <property type="match status" value="1"/>
</dbReference>
<dbReference type="GO" id="GO:0006396">
    <property type="term" value="P:RNA processing"/>
    <property type="evidence" value="ECO:0007669"/>
    <property type="project" value="InterPro"/>
</dbReference>
<evidence type="ECO:0000313" key="5">
    <source>
        <dbReference type="Proteomes" id="UP000190961"/>
    </source>
</evidence>
<dbReference type="PANTHER" id="PTHR46429">
    <property type="entry name" value="23S RRNA (GUANOSINE-2'-O-)-METHYLTRANSFERASE RLMB"/>
    <property type="match status" value="1"/>
</dbReference>
<dbReference type="Gene3D" id="3.30.1330.30">
    <property type="match status" value="1"/>
</dbReference>
<dbReference type="InterPro" id="IPR029026">
    <property type="entry name" value="tRNA_m1G_MTases_N"/>
</dbReference>
<dbReference type="Pfam" id="PF00588">
    <property type="entry name" value="SpoU_methylase"/>
    <property type="match status" value="1"/>
</dbReference>
<dbReference type="GO" id="GO:0032259">
    <property type="term" value="P:methylation"/>
    <property type="evidence" value="ECO:0007669"/>
    <property type="project" value="UniProtKB-KW"/>
</dbReference>
<keyword evidence="1 4" id="KW-0489">Methyltransferase</keyword>
<dbReference type="CDD" id="cd18103">
    <property type="entry name" value="SpoU-like_RlmB"/>
    <property type="match status" value="1"/>
</dbReference>
<reference evidence="4 5" key="1">
    <citation type="submission" date="2017-02" db="EMBL/GenBank/DDBJ databases">
        <authorList>
            <person name="Peterson S.W."/>
        </authorList>
    </citation>
    <scope>NUCLEOTIDE SEQUENCE [LARGE SCALE GENOMIC DNA]</scope>
    <source>
        <strain evidence="4 5">DSM 25262</strain>
    </source>
</reference>
<evidence type="ECO:0000313" key="4">
    <source>
        <dbReference type="EMBL" id="SKC71783.1"/>
    </source>
</evidence>
<proteinExistence type="predicted"/>
<gene>
    <name evidence="4" type="ORF">SAMN05660236_2664</name>
</gene>
<dbReference type="SUPFAM" id="SSF75217">
    <property type="entry name" value="alpha/beta knot"/>
    <property type="match status" value="1"/>
</dbReference>
<dbReference type="PANTHER" id="PTHR46429:SF1">
    <property type="entry name" value="23S RRNA (GUANOSINE-2'-O-)-METHYLTRANSFERASE RLMB"/>
    <property type="match status" value="1"/>
</dbReference>
<dbReference type="GO" id="GO:0005829">
    <property type="term" value="C:cytosol"/>
    <property type="evidence" value="ECO:0007669"/>
    <property type="project" value="TreeGrafter"/>
</dbReference>
<dbReference type="GO" id="GO:0008173">
    <property type="term" value="F:RNA methyltransferase activity"/>
    <property type="evidence" value="ECO:0007669"/>
    <property type="project" value="InterPro"/>
</dbReference>
<dbReference type="AlphaFoldDB" id="A0A1T5L773"/>
<dbReference type="InterPro" id="IPR013123">
    <property type="entry name" value="SpoU_subst-bd"/>
</dbReference>
<keyword evidence="2 4" id="KW-0808">Transferase</keyword>
<dbReference type="Pfam" id="PF08032">
    <property type="entry name" value="SpoU_sub_bind"/>
    <property type="match status" value="1"/>
</dbReference>
<dbReference type="InterPro" id="IPR004441">
    <property type="entry name" value="rRNA_MeTrfase_TrmH"/>
</dbReference>
<feature type="domain" description="RNA 2-O ribose methyltransferase substrate binding" evidence="3">
    <location>
        <begin position="1"/>
        <end position="75"/>
    </location>
</feature>
<dbReference type="Proteomes" id="UP000190961">
    <property type="component" value="Unassembled WGS sequence"/>
</dbReference>
<keyword evidence="5" id="KW-1185">Reference proteome</keyword>
<name>A0A1T5L773_9BACT</name>
<dbReference type="STRING" id="688867.SAMN05660236_2664"/>